<dbReference type="AlphaFoldDB" id="A0A146LX23"/>
<dbReference type="FunFam" id="3.30.160.60:FF:000512">
    <property type="entry name" value="zinc finger protein 197 isoform X1"/>
    <property type="match status" value="1"/>
</dbReference>
<dbReference type="GO" id="GO:0008270">
    <property type="term" value="F:zinc ion binding"/>
    <property type="evidence" value="ECO:0007669"/>
    <property type="project" value="UniProtKB-KW"/>
</dbReference>
<dbReference type="Pfam" id="PF13912">
    <property type="entry name" value="zf-C2H2_6"/>
    <property type="match status" value="1"/>
</dbReference>
<feature type="domain" description="C2H2-type" evidence="11">
    <location>
        <begin position="609"/>
        <end position="636"/>
    </location>
</feature>
<dbReference type="EMBL" id="GDHC01007074">
    <property type="protein sequence ID" value="JAQ11555.1"/>
    <property type="molecule type" value="Transcribed_RNA"/>
</dbReference>
<evidence type="ECO:0000256" key="3">
    <source>
        <dbReference type="ARBA" id="ARBA00022737"/>
    </source>
</evidence>
<sequence length="765" mass="86868">MDSSVVERHSDLIDPISIDQRLNQNQKINLNTVVVTETQETTELIETQYINLHRLPENLQKVQLVTDSLSNDLLSQQVVELTSGNDFIAPVAGQFYEDEFLHHDLTEEDRRLAAALVAVQLVQQQKHSILAPELLKSTSLPPLAPIQNVTAEKQPVTSSMVTSYLQGFDEDDDSVPQQLIDTAQTPERMLKIYHTQSVNTAPLNVNTSTTASLSDIRLPALPPLKKVLSNPSIMRHRYDRSLAEQPHEEIDDKELTMKSPGKEEKVELHSDNSGDLLDNEGESDFDGDCTLKSSKRSLPHKKRIPRKLKSPTKNNTKYKCQKCGDAFISQAALMSHRSTHQVPAKRTSVFACEICGFQNNNQVRFFEHLKGHYEPSVLQVTDVLQQQESFIEYEADSNATPIIQETFSIKESPEQASASNFACNQCGRTFRRQKTFDAHLAAAHPPLEEFSEPEDMMEGIRHVVNIQTAEDEKDESIRNWRLSDDLNNIHPDIVLDSKGTSTDPIIDDLQDGDTEKGKKRKKAVQCPHCSKTFTHRNSLLYHVRSHSGRRPHQCDVCGKGFFAANALRVHMRMHSGDKPYTCSVCGRNFRQWGDLKYHMTSLHSDTKQYQCEFCGKDFARKYSLIVHRRIHTGEKNYVCEFCRKSFRASSYLVNHRRIHTGEKPYNCDVCHKPFRVKSDMKRHRNTHNKGRTEVVPVPQPPGSPETILPDTPDADNILTDHSLPLNLNMRQDSSDDLSSYSRDALSRENTLYVWIPASGESILPD</sequence>
<dbReference type="FunFam" id="3.30.160.60:FF:000624">
    <property type="entry name" value="zinc finger protein 697"/>
    <property type="match status" value="2"/>
</dbReference>
<feature type="domain" description="C2H2-type" evidence="11">
    <location>
        <begin position="318"/>
        <end position="340"/>
    </location>
</feature>
<dbReference type="InterPro" id="IPR013087">
    <property type="entry name" value="Znf_C2H2_type"/>
</dbReference>
<feature type="compositionally biased region" description="Basic residues" evidence="10">
    <location>
        <begin position="293"/>
        <end position="310"/>
    </location>
</feature>
<keyword evidence="7" id="KW-0804">Transcription</keyword>
<dbReference type="Pfam" id="PF00096">
    <property type="entry name" value="zf-C2H2"/>
    <property type="match status" value="7"/>
</dbReference>
<keyword evidence="5" id="KW-0862">Zinc</keyword>
<dbReference type="GO" id="GO:0005654">
    <property type="term" value="C:nucleoplasm"/>
    <property type="evidence" value="ECO:0007669"/>
    <property type="project" value="TreeGrafter"/>
</dbReference>
<keyword evidence="8" id="KW-0539">Nucleus</keyword>
<evidence type="ECO:0000256" key="7">
    <source>
        <dbReference type="ARBA" id="ARBA00023163"/>
    </source>
</evidence>
<dbReference type="Gene3D" id="3.30.160.60">
    <property type="entry name" value="Classic Zinc Finger"/>
    <property type="match status" value="7"/>
</dbReference>
<dbReference type="PANTHER" id="PTHR24399">
    <property type="entry name" value="ZINC FINGER AND BTB DOMAIN-CONTAINING"/>
    <property type="match status" value="1"/>
</dbReference>
<evidence type="ECO:0000256" key="10">
    <source>
        <dbReference type="SAM" id="MobiDB-lite"/>
    </source>
</evidence>
<dbReference type="FunFam" id="3.30.160.60:FF:001963">
    <property type="entry name" value="Replication initiator 1"/>
    <property type="match status" value="1"/>
</dbReference>
<reference evidence="13" key="1">
    <citation type="journal article" date="2016" name="Gigascience">
        <title>De novo construction of an expanded transcriptome assembly for the western tarnished plant bug, Lygus hesperus.</title>
        <authorList>
            <person name="Tassone E.E."/>
            <person name="Geib S.M."/>
            <person name="Hall B."/>
            <person name="Fabrick J.A."/>
            <person name="Brent C.S."/>
            <person name="Hull J.J."/>
        </authorList>
    </citation>
    <scope>NUCLEOTIDE SEQUENCE</scope>
</reference>
<evidence type="ECO:0000313" key="13">
    <source>
        <dbReference type="EMBL" id="JAQ11555.1"/>
    </source>
</evidence>
<evidence type="ECO:0000256" key="5">
    <source>
        <dbReference type="ARBA" id="ARBA00022833"/>
    </source>
</evidence>
<feature type="compositionally biased region" description="Basic and acidic residues" evidence="10">
    <location>
        <begin position="239"/>
        <end position="272"/>
    </location>
</feature>
<dbReference type="PROSITE" id="PS00028">
    <property type="entry name" value="ZINC_FINGER_C2H2_1"/>
    <property type="match status" value="8"/>
</dbReference>
<evidence type="ECO:0000256" key="6">
    <source>
        <dbReference type="ARBA" id="ARBA00023015"/>
    </source>
</evidence>
<dbReference type="GO" id="GO:0005694">
    <property type="term" value="C:chromosome"/>
    <property type="evidence" value="ECO:0007669"/>
    <property type="project" value="UniProtKB-ARBA"/>
</dbReference>
<feature type="domain" description="C2H2-type" evidence="11">
    <location>
        <begin position="580"/>
        <end position="608"/>
    </location>
</feature>
<accession>A0A146LX23</accession>
<evidence type="ECO:0000256" key="2">
    <source>
        <dbReference type="ARBA" id="ARBA00022723"/>
    </source>
</evidence>
<feature type="domain" description="C2H2-type" evidence="11">
    <location>
        <begin position="637"/>
        <end position="664"/>
    </location>
</feature>
<dbReference type="FunFam" id="3.30.160.60:FF:001732">
    <property type="entry name" value="Zgc:162936"/>
    <property type="match status" value="1"/>
</dbReference>
<dbReference type="GO" id="GO:0000978">
    <property type="term" value="F:RNA polymerase II cis-regulatory region sequence-specific DNA binding"/>
    <property type="evidence" value="ECO:0007669"/>
    <property type="project" value="TreeGrafter"/>
</dbReference>
<feature type="domain" description="C2H2-type" evidence="11">
    <location>
        <begin position="421"/>
        <end position="449"/>
    </location>
</feature>
<evidence type="ECO:0000313" key="12">
    <source>
        <dbReference type="EMBL" id="JAQ07496.1"/>
    </source>
</evidence>
<evidence type="ECO:0000256" key="4">
    <source>
        <dbReference type="ARBA" id="ARBA00022771"/>
    </source>
</evidence>
<gene>
    <name evidence="13" type="primary">ZNF567_2</name>
    <name evidence="12" type="synonym">ZNF567_1</name>
    <name evidence="12" type="ORF">g.48954</name>
    <name evidence="13" type="ORF">g.48958</name>
</gene>
<keyword evidence="6" id="KW-0805">Transcription regulation</keyword>
<comment type="subcellular location">
    <subcellularLocation>
        <location evidence="1">Nucleus</location>
    </subcellularLocation>
</comment>
<feature type="region of interest" description="Disordered" evidence="10">
    <location>
        <begin position="238"/>
        <end position="311"/>
    </location>
</feature>
<organism evidence="13">
    <name type="scientific">Lygus hesperus</name>
    <name type="common">Western plant bug</name>
    <dbReference type="NCBI Taxonomy" id="30085"/>
    <lineage>
        <taxon>Eukaryota</taxon>
        <taxon>Metazoa</taxon>
        <taxon>Ecdysozoa</taxon>
        <taxon>Arthropoda</taxon>
        <taxon>Hexapoda</taxon>
        <taxon>Insecta</taxon>
        <taxon>Pterygota</taxon>
        <taxon>Neoptera</taxon>
        <taxon>Paraneoptera</taxon>
        <taxon>Hemiptera</taxon>
        <taxon>Heteroptera</taxon>
        <taxon>Panheteroptera</taxon>
        <taxon>Cimicomorpha</taxon>
        <taxon>Miridae</taxon>
        <taxon>Mirini</taxon>
        <taxon>Lygus</taxon>
    </lineage>
</organism>
<proteinExistence type="predicted"/>
<dbReference type="PANTHER" id="PTHR24399:SF23">
    <property type="entry name" value="C2H2-TYPE DOMAIN-CONTAINING PROTEIN"/>
    <property type="match status" value="1"/>
</dbReference>
<name>A0A146LX23_LYGHE</name>
<feature type="domain" description="C2H2-type" evidence="11">
    <location>
        <begin position="524"/>
        <end position="551"/>
    </location>
</feature>
<dbReference type="SUPFAM" id="SSF57667">
    <property type="entry name" value="beta-beta-alpha zinc fingers"/>
    <property type="match status" value="4"/>
</dbReference>
<dbReference type="SMART" id="SM00355">
    <property type="entry name" value="ZnF_C2H2"/>
    <property type="match status" value="9"/>
</dbReference>
<dbReference type="EMBL" id="GDHC01011133">
    <property type="protein sequence ID" value="JAQ07496.1"/>
    <property type="molecule type" value="Transcribed_RNA"/>
</dbReference>
<feature type="domain" description="C2H2-type" evidence="11">
    <location>
        <begin position="552"/>
        <end position="579"/>
    </location>
</feature>
<evidence type="ECO:0000259" key="11">
    <source>
        <dbReference type="PROSITE" id="PS50157"/>
    </source>
</evidence>
<keyword evidence="4 9" id="KW-0863">Zinc-finger</keyword>
<dbReference type="GO" id="GO:0045893">
    <property type="term" value="P:positive regulation of DNA-templated transcription"/>
    <property type="evidence" value="ECO:0007669"/>
    <property type="project" value="UniProtKB-ARBA"/>
</dbReference>
<dbReference type="PROSITE" id="PS50157">
    <property type="entry name" value="ZINC_FINGER_C2H2_2"/>
    <property type="match status" value="8"/>
</dbReference>
<keyword evidence="2" id="KW-0479">Metal-binding</keyword>
<feature type="compositionally biased region" description="Acidic residues" evidence="10">
    <location>
        <begin position="277"/>
        <end position="287"/>
    </location>
</feature>
<keyword evidence="3" id="KW-0677">Repeat</keyword>
<dbReference type="GO" id="GO:0001227">
    <property type="term" value="F:DNA-binding transcription repressor activity, RNA polymerase II-specific"/>
    <property type="evidence" value="ECO:0007669"/>
    <property type="project" value="TreeGrafter"/>
</dbReference>
<evidence type="ECO:0000256" key="8">
    <source>
        <dbReference type="ARBA" id="ARBA00023242"/>
    </source>
</evidence>
<evidence type="ECO:0000256" key="1">
    <source>
        <dbReference type="ARBA" id="ARBA00004123"/>
    </source>
</evidence>
<feature type="domain" description="C2H2-type" evidence="11">
    <location>
        <begin position="665"/>
        <end position="692"/>
    </location>
</feature>
<evidence type="ECO:0000256" key="9">
    <source>
        <dbReference type="PROSITE-ProRule" id="PRU00042"/>
    </source>
</evidence>
<dbReference type="InterPro" id="IPR036236">
    <property type="entry name" value="Znf_C2H2_sf"/>
</dbReference>
<protein>
    <submittedName>
        <fullName evidence="13">Zinc finger protein 567</fullName>
    </submittedName>
</protein>